<dbReference type="Proteomes" id="UP001151532">
    <property type="component" value="Chromosome 2"/>
</dbReference>
<protein>
    <submittedName>
        <fullName evidence="2">Uncharacterized protein</fullName>
    </submittedName>
</protein>
<evidence type="ECO:0000313" key="2">
    <source>
        <dbReference type="EMBL" id="KAJ6685872.1"/>
    </source>
</evidence>
<keyword evidence="1" id="KW-0472">Membrane</keyword>
<dbReference type="EMBL" id="JAPFFK010000019">
    <property type="protein sequence ID" value="KAJ6685872.1"/>
    <property type="molecule type" value="Genomic_DNA"/>
</dbReference>
<keyword evidence="1" id="KW-0812">Transmembrane</keyword>
<keyword evidence="3" id="KW-1185">Reference proteome</keyword>
<sequence>MSSIRAFMSLQDDPPSSIVFFADAASLLACFLISIAISVSPITNFTAFSILSLFINGDSSFAQIFQVSLPTGTPNLST</sequence>
<feature type="transmembrane region" description="Helical" evidence="1">
    <location>
        <begin position="18"/>
        <end position="39"/>
    </location>
</feature>
<accession>A0A9Q0PCW2</accession>
<evidence type="ECO:0000313" key="3">
    <source>
        <dbReference type="Proteomes" id="UP001151532"/>
    </source>
</evidence>
<gene>
    <name evidence="2" type="ORF">OIU79_015811</name>
</gene>
<reference evidence="2" key="1">
    <citation type="submission" date="2022-11" db="EMBL/GenBank/DDBJ databases">
        <authorList>
            <person name="Hyden B.L."/>
            <person name="Feng K."/>
            <person name="Yates T."/>
            <person name="Jawdy S."/>
            <person name="Smart L.B."/>
            <person name="Muchero W."/>
        </authorList>
    </citation>
    <scope>NUCLEOTIDE SEQUENCE</scope>
    <source>
        <tissue evidence="2">Shoot tip</tissue>
    </source>
</reference>
<proteinExistence type="predicted"/>
<keyword evidence="1" id="KW-1133">Transmembrane helix</keyword>
<comment type="caution">
    <text evidence="2">The sequence shown here is derived from an EMBL/GenBank/DDBJ whole genome shotgun (WGS) entry which is preliminary data.</text>
</comment>
<evidence type="ECO:0000256" key="1">
    <source>
        <dbReference type="SAM" id="Phobius"/>
    </source>
</evidence>
<dbReference type="AlphaFoldDB" id="A0A9Q0PCW2"/>
<organism evidence="2 3">
    <name type="scientific">Salix purpurea</name>
    <name type="common">Purple osier willow</name>
    <dbReference type="NCBI Taxonomy" id="77065"/>
    <lineage>
        <taxon>Eukaryota</taxon>
        <taxon>Viridiplantae</taxon>
        <taxon>Streptophyta</taxon>
        <taxon>Embryophyta</taxon>
        <taxon>Tracheophyta</taxon>
        <taxon>Spermatophyta</taxon>
        <taxon>Magnoliopsida</taxon>
        <taxon>eudicotyledons</taxon>
        <taxon>Gunneridae</taxon>
        <taxon>Pentapetalae</taxon>
        <taxon>rosids</taxon>
        <taxon>fabids</taxon>
        <taxon>Malpighiales</taxon>
        <taxon>Salicaceae</taxon>
        <taxon>Saliceae</taxon>
        <taxon>Salix</taxon>
    </lineage>
</organism>
<reference evidence="2" key="2">
    <citation type="journal article" date="2023" name="Int. J. Mol. Sci.">
        <title>De Novo Assembly and Annotation of 11 Diverse Shrub Willow (Salix) Genomes Reveals Novel Gene Organization in Sex-Linked Regions.</title>
        <authorList>
            <person name="Hyden B."/>
            <person name="Feng K."/>
            <person name="Yates T.B."/>
            <person name="Jawdy S."/>
            <person name="Cereghino C."/>
            <person name="Smart L.B."/>
            <person name="Muchero W."/>
        </authorList>
    </citation>
    <scope>NUCLEOTIDE SEQUENCE</scope>
    <source>
        <tissue evidence="2">Shoot tip</tissue>
    </source>
</reference>
<name>A0A9Q0PCW2_SALPP</name>